<feature type="region of interest" description="Disordered" evidence="1">
    <location>
        <begin position="112"/>
        <end position="139"/>
    </location>
</feature>
<feature type="compositionally biased region" description="Basic and acidic residues" evidence="1">
    <location>
        <begin position="113"/>
        <end position="128"/>
    </location>
</feature>
<dbReference type="EMBL" id="KB456261">
    <property type="protein sequence ID" value="EMF15215.1"/>
    <property type="molecule type" value="Genomic_DNA"/>
</dbReference>
<accession>M3DAV4</accession>
<reference evidence="2 3" key="1">
    <citation type="journal article" date="2012" name="PLoS Pathog.">
        <title>Diverse lifestyles and strategies of plant pathogenesis encoded in the genomes of eighteen Dothideomycetes fungi.</title>
        <authorList>
            <person name="Ohm R.A."/>
            <person name="Feau N."/>
            <person name="Henrissat B."/>
            <person name="Schoch C.L."/>
            <person name="Horwitz B.A."/>
            <person name="Barry K.W."/>
            <person name="Condon B.J."/>
            <person name="Copeland A.C."/>
            <person name="Dhillon B."/>
            <person name="Glaser F."/>
            <person name="Hesse C.N."/>
            <person name="Kosti I."/>
            <person name="LaButti K."/>
            <person name="Lindquist E.A."/>
            <person name="Lucas S."/>
            <person name="Salamov A.A."/>
            <person name="Bradshaw R.E."/>
            <person name="Ciuffetti L."/>
            <person name="Hamelin R.C."/>
            <person name="Kema G.H.J."/>
            <person name="Lawrence C."/>
            <person name="Scott J.A."/>
            <person name="Spatafora J.W."/>
            <person name="Turgeon B.G."/>
            <person name="de Wit P.J.G.M."/>
            <person name="Zhong S."/>
            <person name="Goodwin S.B."/>
            <person name="Grigoriev I.V."/>
        </authorList>
    </citation>
    <scope>NUCLEOTIDE SEQUENCE [LARGE SCALE GENOMIC DNA]</scope>
    <source>
        <strain evidence="2 3">SO2202</strain>
    </source>
</reference>
<evidence type="ECO:0000313" key="2">
    <source>
        <dbReference type="EMBL" id="EMF15215.1"/>
    </source>
</evidence>
<feature type="compositionally biased region" description="Polar residues" evidence="1">
    <location>
        <begin position="255"/>
        <end position="270"/>
    </location>
</feature>
<name>M3DAV4_SPHMS</name>
<sequence length="464" mass="51379">MDAASPIVRGEFLFRDVLLVDCGGDLKRHSRATEQEIKTLLTGKNVKDQVGHWWEAQLIHYGLQRSKQKDTAKVRLQQALQLGKLKFQPPHLASMEAQMKKEYIAAVRKAMKPKPDAGKGAKRAREDEANSSVKRTKISVRVGDVHVDIDHSDAATTKKQKTTKSAASKSGNIDHSEAATTKKQKVAKSAASKQVDIDHSDAASTKKQKTTKSAASKPGKSSTPIDSPVPKGRGVAAKPKTARKQADDVPFSPENVFQDSASKPKASTSIKPKPGIKKEPRPKQEPAAVESSPPVKHEGYLFDADAMDTRADIAQEKLTITGVYALHCPQITEQLEEHSDDLRLFMCVDQETGVTWGGFQLAMKSGVIRLDDIDINQRLTFGWRARDTWRRDLRFGQKCFGEIEFDGAGGVRGTFYNMFAKMEGVGEEACEFEGHRRTGPLWSGRPAHSYKQEWDNFPKIAYGR</sequence>
<dbReference type="eggNOG" id="ENOG502SS7G">
    <property type="taxonomic scope" value="Eukaryota"/>
</dbReference>
<dbReference type="STRING" id="692275.M3DAV4"/>
<keyword evidence="3" id="KW-1185">Reference proteome</keyword>
<organism evidence="2 3">
    <name type="scientific">Sphaerulina musiva (strain SO2202)</name>
    <name type="common">Poplar stem canker fungus</name>
    <name type="synonym">Septoria musiva</name>
    <dbReference type="NCBI Taxonomy" id="692275"/>
    <lineage>
        <taxon>Eukaryota</taxon>
        <taxon>Fungi</taxon>
        <taxon>Dikarya</taxon>
        <taxon>Ascomycota</taxon>
        <taxon>Pezizomycotina</taxon>
        <taxon>Dothideomycetes</taxon>
        <taxon>Dothideomycetidae</taxon>
        <taxon>Mycosphaerellales</taxon>
        <taxon>Mycosphaerellaceae</taxon>
        <taxon>Sphaerulina</taxon>
    </lineage>
</organism>
<evidence type="ECO:0000256" key="1">
    <source>
        <dbReference type="SAM" id="MobiDB-lite"/>
    </source>
</evidence>
<evidence type="ECO:0000313" key="3">
    <source>
        <dbReference type="Proteomes" id="UP000016931"/>
    </source>
</evidence>
<dbReference type="GeneID" id="27901249"/>
<dbReference type="OMA" id="FEGHRRT"/>
<dbReference type="OrthoDB" id="4121058at2759"/>
<protein>
    <submittedName>
        <fullName evidence="2">Uncharacterized protein</fullName>
    </submittedName>
</protein>
<gene>
    <name evidence="2" type="ORF">SEPMUDRAFT_147146</name>
</gene>
<dbReference type="RefSeq" id="XP_016763336.1">
    <property type="nucleotide sequence ID" value="XM_016904112.1"/>
</dbReference>
<feature type="region of interest" description="Disordered" evidence="1">
    <location>
        <begin position="151"/>
        <end position="296"/>
    </location>
</feature>
<proteinExistence type="predicted"/>
<dbReference type="AlphaFoldDB" id="M3DAV4"/>
<dbReference type="HOGENOM" id="CLU_048145_0_0_1"/>
<dbReference type="Proteomes" id="UP000016931">
    <property type="component" value="Unassembled WGS sequence"/>
</dbReference>